<dbReference type="SUPFAM" id="SSF53738">
    <property type="entry name" value="Phosphoglucomutase, first 3 domains"/>
    <property type="match status" value="3"/>
</dbReference>
<dbReference type="eggNOG" id="COG1109">
    <property type="taxonomic scope" value="Bacteria"/>
</dbReference>
<name>U2MET2_TRESO</name>
<keyword evidence="14" id="KW-1185">Reference proteome</keyword>
<evidence type="ECO:0000256" key="5">
    <source>
        <dbReference type="ARBA" id="ARBA00022842"/>
    </source>
</evidence>
<dbReference type="RefSeq" id="WP_021330420.1">
    <property type="nucleotide sequence ID" value="NZ_AUZJ01000037.1"/>
</dbReference>
<dbReference type="InterPro" id="IPR036900">
    <property type="entry name" value="A-D-PHexomutase_C_sf"/>
</dbReference>
<dbReference type="InterPro" id="IPR005844">
    <property type="entry name" value="A-D-PHexomutase_a/b/a-I"/>
</dbReference>
<dbReference type="GO" id="GO:0008973">
    <property type="term" value="F:phosphopentomutase activity"/>
    <property type="evidence" value="ECO:0007669"/>
    <property type="project" value="TreeGrafter"/>
</dbReference>
<dbReference type="Proteomes" id="UP000016412">
    <property type="component" value="Unassembled WGS sequence"/>
</dbReference>
<feature type="domain" description="Alpha-D-phosphohexomutase alpha/beta/alpha" evidence="10">
    <location>
        <begin position="330"/>
        <end position="456"/>
    </location>
</feature>
<evidence type="ECO:0000256" key="7">
    <source>
        <dbReference type="RuleBase" id="RU004326"/>
    </source>
</evidence>
<comment type="caution">
    <text evidence="11">The sequence shown here is derived from an EMBL/GenBank/DDBJ whole genome shotgun (WGS) entry which is preliminary data.</text>
</comment>
<dbReference type="InterPro" id="IPR016066">
    <property type="entry name" value="A-D-PHexomutase_CS"/>
</dbReference>
<feature type="domain" description="Alpha-D-phosphohexomutase alpha/beta/alpha" evidence="8">
    <location>
        <begin position="47"/>
        <end position="189"/>
    </location>
</feature>
<evidence type="ECO:0000259" key="10">
    <source>
        <dbReference type="Pfam" id="PF02880"/>
    </source>
</evidence>
<dbReference type="InterPro" id="IPR005845">
    <property type="entry name" value="A-D-PHexomutase_a/b/a-II"/>
</dbReference>
<organism evidence="11 13">
    <name type="scientific">Treponema socranskii subsp. socranskii VPI DR56BR1116 = ATCC 35536</name>
    <dbReference type="NCBI Taxonomy" id="1125725"/>
    <lineage>
        <taxon>Bacteria</taxon>
        <taxon>Pseudomonadati</taxon>
        <taxon>Spirochaetota</taxon>
        <taxon>Spirochaetia</taxon>
        <taxon>Spirochaetales</taxon>
        <taxon>Treponemataceae</taxon>
        <taxon>Treponema</taxon>
    </lineage>
</organism>
<dbReference type="Pfam" id="PF02878">
    <property type="entry name" value="PGM_PMM_I"/>
    <property type="match status" value="1"/>
</dbReference>
<feature type="domain" description="Alpha-D-phosphohexomutase alpha/beta/alpha" evidence="9">
    <location>
        <begin position="231"/>
        <end position="323"/>
    </location>
</feature>
<accession>U2MET2</accession>
<evidence type="ECO:0000256" key="4">
    <source>
        <dbReference type="ARBA" id="ARBA00022723"/>
    </source>
</evidence>
<dbReference type="PRINTS" id="PR00509">
    <property type="entry name" value="PGMPMM"/>
</dbReference>
<keyword evidence="3" id="KW-0597">Phosphoprotein</keyword>
<dbReference type="PANTHER" id="PTHR45745">
    <property type="entry name" value="PHOSPHOMANNOMUTASE 45A"/>
    <property type="match status" value="1"/>
</dbReference>
<gene>
    <name evidence="12" type="ORF">HMPREF0860_2115</name>
    <name evidence="11" type="ORF">HMPREF1325_0297</name>
</gene>
<evidence type="ECO:0000313" key="11">
    <source>
        <dbReference type="EMBL" id="ERF60637.1"/>
    </source>
</evidence>
<reference evidence="13 14" key="1">
    <citation type="submission" date="2013-08" db="EMBL/GenBank/DDBJ databases">
        <authorList>
            <person name="Durkin A.S."/>
            <person name="Haft D.R."/>
            <person name="McCorrison J."/>
            <person name="Torralba M."/>
            <person name="Gillis M."/>
            <person name="Haft D.H."/>
            <person name="Methe B."/>
            <person name="Sutton G."/>
            <person name="Nelson K.E."/>
        </authorList>
    </citation>
    <scope>NUCLEOTIDE SEQUENCE [LARGE SCALE GENOMIC DNA]</scope>
    <source>
        <strain evidence="12 14">ATCC 35536</strain>
        <strain evidence="11 13">VPI DR56BR1116</strain>
    </source>
</reference>
<dbReference type="PATRIC" id="fig|1125725.3.peg.1402"/>
<dbReference type="GO" id="GO:0006166">
    <property type="term" value="P:purine ribonucleoside salvage"/>
    <property type="evidence" value="ECO:0007669"/>
    <property type="project" value="TreeGrafter"/>
</dbReference>
<dbReference type="CDD" id="cd05799">
    <property type="entry name" value="PGM2"/>
    <property type="match status" value="1"/>
</dbReference>
<dbReference type="PROSITE" id="PS00710">
    <property type="entry name" value="PGM_PMM"/>
    <property type="match status" value="1"/>
</dbReference>
<dbReference type="InterPro" id="IPR005841">
    <property type="entry name" value="Alpha-D-phosphohexomutase_SF"/>
</dbReference>
<keyword evidence="4 7" id="KW-0479">Metal-binding</keyword>
<dbReference type="Gene3D" id="3.30.310.50">
    <property type="entry name" value="Alpha-D-phosphohexomutase, C-terminal domain"/>
    <property type="match status" value="1"/>
</dbReference>
<evidence type="ECO:0000256" key="3">
    <source>
        <dbReference type="ARBA" id="ARBA00022553"/>
    </source>
</evidence>
<dbReference type="Pfam" id="PF02879">
    <property type="entry name" value="PGM_PMM_II"/>
    <property type="match status" value="1"/>
</dbReference>
<dbReference type="EMBL" id="AUZJ01000037">
    <property type="protein sequence ID" value="ERF60637.1"/>
    <property type="molecule type" value="Genomic_DNA"/>
</dbReference>
<protein>
    <submittedName>
        <fullName evidence="11">Phosphoglucomutase/phosphomannomutase, alpha/beta/alpha domain I</fullName>
    </submittedName>
</protein>
<evidence type="ECO:0000259" key="8">
    <source>
        <dbReference type="Pfam" id="PF02878"/>
    </source>
</evidence>
<evidence type="ECO:0000313" key="12">
    <source>
        <dbReference type="EMBL" id="ERK00170.1"/>
    </source>
</evidence>
<keyword evidence="6" id="KW-0413">Isomerase</keyword>
<proteinExistence type="inferred from homology"/>
<evidence type="ECO:0000313" key="14">
    <source>
        <dbReference type="Proteomes" id="UP000016646"/>
    </source>
</evidence>
<dbReference type="Gene3D" id="3.40.120.10">
    <property type="entry name" value="Alpha-D-Glucose-1,6-Bisphosphate, subunit A, domain 3"/>
    <property type="match status" value="3"/>
</dbReference>
<evidence type="ECO:0000256" key="6">
    <source>
        <dbReference type="ARBA" id="ARBA00023235"/>
    </source>
</evidence>
<dbReference type="GO" id="GO:0000287">
    <property type="term" value="F:magnesium ion binding"/>
    <property type="evidence" value="ECO:0007669"/>
    <property type="project" value="InterPro"/>
</dbReference>
<keyword evidence="5 7" id="KW-0460">Magnesium</keyword>
<dbReference type="GO" id="GO:0005975">
    <property type="term" value="P:carbohydrate metabolic process"/>
    <property type="evidence" value="ECO:0007669"/>
    <property type="project" value="InterPro"/>
</dbReference>
<dbReference type="SUPFAM" id="SSF55957">
    <property type="entry name" value="Phosphoglucomutase, C-terminal domain"/>
    <property type="match status" value="1"/>
</dbReference>
<evidence type="ECO:0000313" key="13">
    <source>
        <dbReference type="Proteomes" id="UP000016412"/>
    </source>
</evidence>
<evidence type="ECO:0000256" key="2">
    <source>
        <dbReference type="ARBA" id="ARBA00010231"/>
    </source>
</evidence>
<dbReference type="InterPro" id="IPR005846">
    <property type="entry name" value="A-D-PHexomutase_a/b/a-III"/>
</dbReference>
<dbReference type="PANTHER" id="PTHR45745:SF1">
    <property type="entry name" value="PHOSPHOGLUCOMUTASE 2B-RELATED"/>
    <property type="match status" value="1"/>
</dbReference>
<dbReference type="OrthoDB" id="9806956at2"/>
<evidence type="ECO:0000259" key="9">
    <source>
        <dbReference type="Pfam" id="PF02879"/>
    </source>
</evidence>
<comment type="cofactor">
    <cofactor evidence="1">
        <name>Mg(2+)</name>
        <dbReference type="ChEBI" id="CHEBI:18420"/>
    </cofactor>
</comment>
<dbReference type="AlphaFoldDB" id="U2MET2"/>
<dbReference type="InterPro" id="IPR016055">
    <property type="entry name" value="A-D-PHexomutase_a/b/a-I/II/III"/>
</dbReference>
<sequence length="594" mass="65498">MEKSEILKRANAYIAEEKDENFRSEVESLIAKDDIKELEDRFYQSLEFGTGGLRGIMGGGTNRMNPLVINRATQGLASYVIKAFPEKAKAGTLSAVLAYDSRKNSDVFAEAAACIFAANGIKAYLFSSLRPTPELSFAVRTLGADTGVIVTASHNPRIYNGYKVYWNDGAQVIPPHDKGIIGEVNAVKEIKTMSKDKAIKAGKIVLIDKDMDEKFWDMCKAQLFRPDLIKAHAKDVKIVYTPLHGTGGMHVEKVLGDLGLNVITVPEQRDPDGNFPTVEKPNPEEAPAMKLAIALGEKEKADCIMATDPDADRFGSAFPDKDGKFVLITGNQMGALFLEYILLSRKEFGKMPEKPAAVRTIVTSPFIDYICKKYGVKVFECLTGFKWIAAVEAEMEKDKSASYVFGFEESYGYKIEKEVFDKDGISASAMCAEMTLYWRSKGKSLLEHLDDMYKEYGYFEDKTIEQYFPGPTGGEAMRGIMTKLRNEGLKTLGGKRVKEIRDIERSVSFDPANPATTKPLDLPKSNVLQFFLDDGTIVSARPSGTEPKIKFYINCTVPVAGNNDAGLAQAKKEAAHLRDAIASEIKSTLDAAAE</sequence>
<dbReference type="STRING" id="1125725.HMPREF1325_0297"/>
<dbReference type="Proteomes" id="UP000016646">
    <property type="component" value="Unassembled WGS sequence"/>
</dbReference>
<comment type="similarity">
    <text evidence="2 7">Belongs to the phosphohexose mutase family.</text>
</comment>
<dbReference type="EMBL" id="AVQI01000068">
    <property type="protein sequence ID" value="ERK00170.1"/>
    <property type="molecule type" value="Genomic_DNA"/>
</dbReference>
<dbReference type="Pfam" id="PF02880">
    <property type="entry name" value="PGM_PMM_III"/>
    <property type="match status" value="1"/>
</dbReference>
<evidence type="ECO:0000256" key="1">
    <source>
        <dbReference type="ARBA" id="ARBA00001946"/>
    </source>
</evidence>